<accession>A0A1B7NJZ1</accession>
<feature type="region of interest" description="Disordered" evidence="1">
    <location>
        <begin position="18"/>
        <end position="41"/>
    </location>
</feature>
<feature type="compositionally biased region" description="Polar residues" evidence="1">
    <location>
        <begin position="25"/>
        <end position="41"/>
    </location>
</feature>
<organism evidence="2 3">
    <name type="scientific">Emergomyces africanus</name>
    <dbReference type="NCBI Taxonomy" id="1955775"/>
    <lineage>
        <taxon>Eukaryota</taxon>
        <taxon>Fungi</taxon>
        <taxon>Dikarya</taxon>
        <taxon>Ascomycota</taxon>
        <taxon>Pezizomycotina</taxon>
        <taxon>Eurotiomycetes</taxon>
        <taxon>Eurotiomycetidae</taxon>
        <taxon>Onygenales</taxon>
        <taxon>Ajellomycetaceae</taxon>
        <taxon>Emergomyces</taxon>
    </lineage>
</organism>
<dbReference type="AlphaFoldDB" id="A0A1B7NJZ1"/>
<evidence type="ECO:0000313" key="3">
    <source>
        <dbReference type="Proteomes" id="UP000091918"/>
    </source>
</evidence>
<reference evidence="2 3" key="1">
    <citation type="submission" date="2015-07" db="EMBL/GenBank/DDBJ databases">
        <title>Emmonsia species relationships and genome sequence.</title>
        <authorList>
            <person name="Cuomo C.A."/>
            <person name="Schwartz I.S."/>
            <person name="Kenyon C."/>
            <person name="de Hoog G.S."/>
            <person name="Govender N.P."/>
            <person name="Botha A."/>
            <person name="Moreno L."/>
            <person name="de Vries M."/>
            <person name="Munoz J.F."/>
            <person name="Stielow J.B."/>
        </authorList>
    </citation>
    <scope>NUCLEOTIDE SEQUENCE [LARGE SCALE GENOMIC DNA]</scope>
    <source>
        <strain evidence="2 3">CBS 136260</strain>
    </source>
</reference>
<proteinExistence type="predicted"/>
<comment type="caution">
    <text evidence="2">The sequence shown here is derived from an EMBL/GenBank/DDBJ whole genome shotgun (WGS) entry which is preliminary data.</text>
</comment>
<feature type="region of interest" description="Disordered" evidence="1">
    <location>
        <begin position="67"/>
        <end position="86"/>
    </location>
</feature>
<dbReference type="STRING" id="1658172.A0A1B7NJZ1"/>
<evidence type="ECO:0000313" key="2">
    <source>
        <dbReference type="EMBL" id="OAX76996.1"/>
    </source>
</evidence>
<dbReference type="EMBL" id="LGUA01003725">
    <property type="protein sequence ID" value="OAX76996.1"/>
    <property type="molecule type" value="Genomic_DNA"/>
</dbReference>
<feature type="compositionally biased region" description="Polar residues" evidence="1">
    <location>
        <begin position="67"/>
        <end position="78"/>
    </location>
</feature>
<evidence type="ECO:0000256" key="1">
    <source>
        <dbReference type="SAM" id="MobiDB-lite"/>
    </source>
</evidence>
<gene>
    <name evidence="2" type="ORF">ACJ72_08710</name>
</gene>
<name>A0A1B7NJZ1_9EURO</name>
<dbReference type="OrthoDB" id="4187782at2759"/>
<sequence length="273" mass="31021">MSYTTCPHCRSVRGYERISGGNIEQPDTTINQPSTTTNQPSRRTIWQRSFTGGRIPQLNIQREDTRINQPPTTTNLPSQGRRPQRMPIPSRRVVRSIRPGYTSNGERVVSAQVYGTTGRCVTQDEAGNYYLRTAAEAGGRPVIEAALSHGVSRIASEGWKLLRPNLADMGEYGIEWVAAAEWDKFSRRLPNIVIGFFHHYQRQYRLVAGSRSSVAELLGIRVIDRMIAEALGQDDLTLEEIFENAYGVTHRERERHWENNPCIRCRPGRTARR</sequence>
<keyword evidence="3" id="KW-1185">Reference proteome</keyword>
<protein>
    <submittedName>
        <fullName evidence="2">Uncharacterized protein</fullName>
    </submittedName>
</protein>
<dbReference type="Proteomes" id="UP000091918">
    <property type="component" value="Unassembled WGS sequence"/>
</dbReference>